<protein>
    <submittedName>
        <fullName evidence="2">NADPH:quinone oxidoreductase</fullName>
    </submittedName>
</protein>
<dbReference type="SUPFAM" id="SSF50129">
    <property type="entry name" value="GroES-like"/>
    <property type="match status" value="1"/>
</dbReference>
<evidence type="ECO:0000313" key="2">
    <source>
        <dbReference type="EMBL" id="BDT56717.1"/>
    </source>
</evidence>
<dbReference type="InterPro" id="IPR011032">
    <property type="entry name" value="GroES-like_sf"/>
</dbReference>
<proteinExistence type="predicted"/>
<feature type="domain" description="Enoyl reductase (ER)" evidence="1">
    <location>
        <begin position="10"/>
        <end position="335"/>
    </location>
</feature>
<dbReference type="Pfam" id="PF08240">
    <property type="entry name" value="ADH_N"/>
    <property type="match status" value="1"/>
</dbReference>
<sequence length="342" mass="36177">MKAYQILPGANIEALQCIDYPDRDLGHGEVRIRVHAVSLNYRDLMVASGNYLVTVDDPIIPCSDGAGEVLEVGPGVTRVQVGDRVAGSFFPYWQDGMTSPEKIRHALGGDIDGMLAEEVVLHQDALAKIPASLSFIEAATMPCAGVTAWNAIFVSSNGLKPGDTALFLGTGGVSVLGMQLAKAAGLRTIITSSSDEKLQRARHLGAHHTINYGAIPEWHEEVLAMTQGRGANVVLEVGGKGTVNRSVSAAAMGGTVAIIGGVSGFGGEVNPASLLATAKRMVGIFVGSRAMLEDVMRFADVTGMKPVIDRVFPFARAQEAYRYMESGSHFGKVVIDVTSQDH</sequence>
<dbReference type="Proteomes" id="UP001163336">
    <property type="component" value="Chromosome"/>
</dbReference>
<dbReference type="PANTHER" id="PTHR45033:SF2">
    <property type="entry name" value="ZINC-TYPE ALCOHOL DEHYDROGENASE-LIKE PROTEIN C1773.06C"/>
    <property type="match status" value="1"/>
</dbReference>
<dbReference type="SUPFAM" id="SSF51735">
    <property type="entry name" value="NAD(P)-binding Rossmann-fold domains"/>
    <property type="match status" value="1"/>
</dbReference>
<dbReference type="Gene3D" id="3.90.180.10">
    <property type="entry name" value="Medium-chain alcohol dehydrogenases, catalytic domain"/>
    <property type="match status" value="1"/>
</dbReference>
<evidence type="ECO:0000313" key="3">
    <source>
        <dbReference type="Proteomes" id="UP001163336"/>
    </source>
</evidence>
<dbReference type="EMBL" id="AP026966">
    <property type="protein sequence ID" value="BDT56717.1"/>
    <property type="molecule type" value="Genomic_DNA"/>
</dbReference>
<dbReference type="SMART" id="SM00829">
    <property type="entry name" value="PKS_ER"/>
    <property type="match status" value="1"/>
</dbReference>
<name>A0ABN6T3V3_9BURK</name>
<dbReference type="RefSeq" id="WP_281911561.1">
    <property type="nucleotide sequence ID" value="NZ_AP026966.1"/>
</dbReference>
<dbReference type="InterPro" id="IPR036291">
    <property type="entry name" value="NAD(P)-bd_dom_sf"/>
</dbReference>
<keyword evidence="3" id="KW-1185">Reference proteome</keyword>
<reference evidence="2" key="1">
    <citation type="submission" date="2022-11" db="EMBL/GenBank/DDBJ databases">
        <title>Isolation and characterization of PLA-degrading bacterium Massilia sp. from Antarctic soil.</title>
        <authorList>
            <person name="Sato K."/>
            <person name="Gomez-Fuentes C."/>
            <person name="Ahmad S.A."/>
            <person name="Zulkharnain A."/>
        </authorList>
    </citation>
    <scope>NUCLEOTIDE SEQUENCE</scope>
    <source>
        <strain evidence="2">N-3</strain>
    </source>
</reference>
<dbReference type="CDD" id="cd08276">
    <property type="entry name" value="MDR7"/>
    <property type="match status" value="1"/>
</dbReference>
<dbReference type="InterPro" id="IPR013149">
    <property type="entry name" value="ADH-like_C"/>
</dbReference>
<dbReference type="InterPro" id="IPR052711">
    <property type="entry name" value="Zinc_ADH-like"/>
</dbReference>
<accession>A0ABN6T3V3</accession>
<dbReference type="Pfam" id="PF00107">
    <property type="entry name" value="ADH_zinc_N"/>
    <property type="match status" value="1"/>
</dbReference>
<dbReference type="InterPro" id="IPR013154">
    <property type="entry name" value="ADH-like_N"/>
</dbReference>
<gene>
    <name evidence="2" type="ORF">MasN3_02110</name>
</gene>
<dbReference type="PANTHER" id="PTHR45033">
    <property type="match status" value="1"/>
</dbReference>
<dbReference type="InterPro" id="IPR020843">
    <property type="entry name" value="ER"/>
</dbReference>
<evidence type="ECO:0000259" key="1">
    <source>
        <dbReference type="SMART" id="SM00829"/>
    </source>
</evidence>
<organism evidence="2 3">
    <name type="scientific">Massilia varians</name>
    <dbReference type="NCBI Taxonomy" id="457921"/>
    <lineage>
        <taxon>Bacteria</taxon>
        <taxon>Pseudomonadati</taxon>
        <taxon>Pseudomonadota</taxon>
        <taxon>Betaproteobacteria</taxon>
        <taxon>Burkholderiales</taxon>
        <taxon>Oxalobacteraceae</taxon>
        <taxon>Telluria group</taxon>
        <taxon>Massilia</taxon>
    </lineage>
</organism>
<dbReference type="Gene3D" id="3.40.50.720">
    <property type="entry name" value="NAD(P)-binding Rossmann-like Domain"/>
    <property type="match status" value="1"/>
</dbReference>